<dbReference type="HOGENOM" id="CLU_004542_4_0_1"/>
<name>W9CQ91_SCLBF</name>
<dbReference type="InterPro" id="IPR026891">
    <property type="entry name" value="Fn3-like"/>
</dbReference>
<evidence type="ECO:0000256" key="10">
    <source>
        <dbReference type="RuleBase" id="RU361161"/>
    </source>
</evidence>
<accession>W9CQ91</accession>
<dbReference type="EMBL" id="AYSA01000048">
    <property type="protein sequence ID" value="ESZ98218.1"/>
    <property type="molecule type" value="Genomic_DNA"/>
</dbReference>
<keyword evidence="13" id="KW-1185">Reference proteome</keyword>
<dbReference type="SMART" id="SM01217">
    <property type="entry name" value="Fn3_like"/>
    <property type="match status" value="1"/>
</dbReference>
<dbReference type="Gene3D" id="3.20.20.300">
    <property type="entry name" value="Glycoside hydrolase, family 3, N-terminal domain"/>
    <property type="match status" value="1"/>
</dbReference>
<dbReference type="EC" id="3.2.1.21" evidence="10"/>
<keyword evidence="7 10" id="KW-0119">Carbohydrate metabolism</keyword>
<dbReference type="Pfam" id="PF00933">
    <property type="entry name" value="Glyco_hydro_3"/>
    <property type="match status" value="1"/>
</dbReference>
<dbReference type="InterPro" id="IPR036881">
    <property type="entry name" value="Glyco_hydro_3_C_sf"/>
</dbReference>
<dbReference type="UniPathway" id="UPA00696"/>
<evidence type="ECO:0000256" key="4">
    <source>
        <dbReference type="ARBA" id="ARBA00022801"/>
    </source>
</evidence>
<evidence type="ECO:0000256" key="2">
    <source>
        <dbReference type="ARBA" id="ARBA00004987"/>
    </source>
</evidence>
<dbReference type="SUPFAM" id="SSF51445">
    <property type="entry name" value="(Trans)glycosidases"/>
    <property type="match status" value="1"/>
</dbReference>
<dbReference type="Gene3D" id="3.40.50.1700">
    <property type="entry name" value="Glycoside hydrolase family 3 C-terminal domain"/>
    <property type="match status" value="1"/>
</dbReference>
<evidence type="ECO:0000256" key="8">
    <source>
        <dbReference type="ARBA" id="ARBA00023295"/>
    </source>
</evidence>
<keyword evidence="6" id="KW-0325">Glycoprotein</keyword>
<evidence type="ECO:0000256" key="3">
    <source>
        <dbReference type="ARBA" id="ARBA00005336"/>
    </source>
</evidence>
<dbReference type="Gene3D" id="2.60.40.10">
    <property type="entry name" value="Immunoglobulins"/>
    <property type="match status" value="1"/>
</dbReference>
<dbReference type="AlphaFoldDB" id="W9CQ91"/>
<sequence length="888" mass="97398">MTNKIDVEDVLSKLDNVEKVSLLSGVDWWHTTAIPKYNVPSIRVSDGPNGVRGTRFFNGITAACFPCGTALAATWDTKLLHRAGVLMGQEAKAKGVHVILGPTINMQRSPLGGRGFESFSEDPVLSGLGAAALVNGIQETGVQATIKHFVCNDQEHNRNGVNVIITERALREIYLLPFQLVVRDSKPGLFMTAYNKVNGTHVSENPRILKDILRGEWGWEGCIMSDWWGTYSTTGAINAGLDLEMPGATKWRGANLIQAVSVGKVPQHVLDERARNILKLVNRVADANIPEKAEEKTADTPETAALLREIGGDSIVLMKNEGGVLPFRKDKKTLIVGPNAKIATYHGGGSASLAAYYAVTPFDGISAQLETVPSYTIGAYAHRDLPLLGLLLKTDKGETGVSFRAYNDPPTTKNRELADEITLTKTELLMMDYYSDKLKNELWWADIEGYLTAEEDSNFELGLGVYGTANLYVDGKLLIDNSTKQTRGTMFFSCGTVEERGVVSLKKGQTYHIKVEFASAPSCKLDQGSNVLFGPGAIRIGGAKIIDADEEIAYAAQLAKEVDQVIICAGLNSDWEGEGADREVFGLPLHLNKLISTLTPLNPNTVVVIQSGTPIALPFLSTTPALLQAWYGGNETGNAIADIIFGKTNPSAKLPLSFPKRIEDNPAFLSFRSERGRVIYGEDVYIGYRWYEALNLPVLFPFGHGLSYTQFSILDLTIEKLEKSIKVEIKVKNTGDIPGAEIVQVYIKQQNPSIRRPKKELKGFEKVFLGAKEEKTVQVNIDIKYAAAFWDEVREAWIVEKDGYEVIVGNTSEEGKGELKGIFEVEKTEWWNGFLDSAAQKFAGNVRDMWRSTDGLPQNRNLAKSDLATSIFAPGGELNQIVYFNGTA</sequence>
<dbReference type="SMART" id="SM00758">
    <property type="entry name" value="PA14"/>
    <property type="match status" value="1"/>
</dbReference>
<dbReference type="PROSITE" id="PS00775">
    <property type="entry name" value="GLYCOSYL_HYDROL_F3"/>
    <property type="match status" value="1"/>
</dbReference>
<dbReference type="PANTHER" id="PTHR42715:SF27">
    <property type="entry name" value="BETA-GLUCOSIDASE-RELATED"/>
    <property type="match status" value="1"/>
</dbReference>
<proteinExistence type="inferred from homology"/>
<evidence type="ECO:0000256" key="9">
    <source>
        <dbReference type="ARBA" id="ARBA00023326"/>
    </source>
</evidence>
<evidence type="ECO:0000313" key="12">
    <source>
        <dbReference type="EMBL" id="ESZ98218.1"/>
    </source>
</evidence>
<dbReference type="OrthoDB" id="47059at2759"/>
<evidence type="ECO:0000256" key="5">
    <source>
        <dbReference type="ARBA" id="ARBA00023001"/>
    </source>
</evidence>
<evidence type="ECO:0000256" key="7">
    <source>
        <dbReference type="ARBA" id="ARBA00023277"/>
    </source>
</evidence>
<dbReference type="Gene3D" id="2.60.120.260">
    <property type="entry name" value="Galactose-binding domain-like"/>
    <property type="match status" value="1"/>
</dbReference>
<dbReference type="InterPro" id="IPR036962">
    <property type="entry name" value="Glyco_hydro_3_N_sf"/>
</dbReference>
<reference evidence="12 13" key="1">
    <citation type="journal article" date="2014" name="Genome Announc.">
        <title>Draft genome sequence of Sclerotinia borealis, a psychrophilic plant pathogenic fungus.</title>
        <authorList>
            <person name="Mardanov A.V."/>
            <person name="Beletsky A.V."/>
            <person name="Kadnikov V.V."/>
            <person name="Ignatov A.N."/>
            <person name="Ravin N.V."/>
        </authorList>
    </citation>
    <scope>NUCLEOTIDE SEQUENCE [LARGE SCALE GENOMIC DNA]</scope>
    <source>
        <strain evidence="13">F-4157</strain>
    </source>
</reference>
<keyword evidence="8 10" id="KW-0326">Glycosidase</keyword>
<dbReference type="GO" id="GO:0030245">
    <property type="term" value="P:cellulose catabolic process"/>
    <property type="evidence" value="ECO:0007669"/>
    <property type="project" value="UniProtKB-UniPathway"/>
</dbReference>
<dbReference type="PRINTS" id="PR00133">
    <property type="entry name" value="GLHYDRLASE3"/>
</dbReference>
<evidence type="ECO:0000313" key="13">
    <source>
        <dbReference type="Proteomes" id="UP000019487"/>
    </source>
</evidence>
<evidence type="ECO:0000256" key="6">
    <source>
        <dbReference type="ARBA" id="ARBA00023180"/>
    </source>
</evidence>
<dbReference type="InterPro" id="IPR002772">
    <property type="entry name" value="Glyco_hydro_3_C"/>
</dbReference>
<gene>
    <name evidence="12" type="ORF">SBOR_1394</name>
</gene>
<dbReference type="InterPro" id="IPR019800">
    <property type="entry name" value="Glyco_hydro_3_AS"/>
</dbReference>
<dbReference type="PROSITE" id="PS51820">
    <property type="entry name" value="PA14"/>
    <property type="match status" value="1"/>
</dbReference>
<comment type="similarity">
    <text evidence="3 10">Belongs to the glycosyl hydrolase 3 family.</text>
</comment>
<dbReference type="InterPro" id="IPR050288">
    <property type="entry name" value="Cellulose_deg_GH3"/>
</dbReference>
<dbReference type="PANTHER" id="PTHR42715">
    <property type="entry name" value="BETA-GLUCOSIDASE"/>
    <property type="match status" value="1"/>
</dbReference>
<dbReference type="FunFam" id="2.60.40.10:FF:000495">
    <property type="entry name" value="Periplasmic beta-glucosidase"/>
    <property type="match status" value="1"/>
</dbReference>
<keyword evidence="5" id="KW-0136">Cellulose degradation</keyword>
<keyword evidence="4 10" id="KW-0378">Hydrolase</keyword>
<dbReference type="Pfam" id="PF01915">
    <property type="entry name" value="Glyco_hydro_3_C"/>
    <property type="match status" value="1"/>
</dbReference>
<dbReference type="SUPFAM" id="SSF52279">
    <property type="entry name" value="Beta-D-glucan exohydrolase, C-terminal domain"/>
    <property type="match status" value="1"/>
</dbReference>
<evidence type="ECO:0000256" key="1">
    <source>
        <dbReference type="ARBA" id="ARBA00000448"/>
    </source>
</evidence>
<dbReference type="Pfam" id="PF14310">
    <property type="entry name" value="Fn3-like"/>
    <property type="match status" value="1"/>
</dbReference>
<dbReference type="Proteomes" id="UP000019487">
    <property type="component" value="Unassembled WGS sequence"/>
</dbReference>
<dbReference type="InterPro" id="IPR017853">
    <property type="entry name" value="GH"/>
</dbReference>
<protein>
    <recommendedName>
        <fullName evidence="10">beta-glucosidase</fullName>
        <ecNumber evidence="10">3.2.1.21</ecNumber>
    </recommendedName>
</protein>
<comment type="pathway">
    <text evidence="2 10">Glycan metabolism; cellulose degradation.</text>
</comment>
<dbReference type="InterPro" id="IPR013783">
    <property type="entry name" value="Ig-like_fold"/>
</dbReference>
<comment type="catalytic activity">
    <reaction evidence="1 10">
        <text>Hydrolysis of terminal, non-reducing beta-D-glucosyl residues with release of beta-D-glucose.</text>
        <dbReference type="EC" id="3.2.1.21"/>
    </reaction>
</comment>
<organism evidence="12 13">
    <name type="scientific">Sclerotinia borealis (strain F-4128)</name>
    <dbReference type="NCBI Taxonomy" id="1432307"/>
    <lineage>
        <taxon>Eukaryota</taxon>
        <taxon>Fungi</taxon>
        <taxon>Dikarya</taxon>
        <taxon>Ascomycota</taxon>
        <taxon>Pezizomycotina</taxon>
        <taxon>Leotiomycetes</taxon>
        <taxon>Helotiales</taxon>
        <taxon>Sclerotiniaceae</taxon>
        <taxon>Sclerotinia</taxon>
    </lineage>
</organism>
<comment type="caution">
    <text evidence="12">The sequence shown here is derived from an EMBL/GenBank/DDBJ whole genome shotgun (WGS) entry which is preliminary data.</text>
</comment>
<dbReference type="Pfam" id="PF07691">
    <property type="entry name" value="PA14"/>
    <property type="match status" value="1"/>
</dbReference>
<dbReference type="FunFam" id="3.20.20.300:FF:000006">
    <property type="entry name" value="Beta-glucosidase H"/>
    <property type="match status" value="1"/>
</dbReference>
<dbReference type="GO" id="GO:0008422">
    <property type="term" value="F:beta-glucosidase activity"/>
    <property type="evidence" value="ECO:0007669"/>
    <property type="project" value="UniProtKB-EC"/>
</dbReference>
<dbReference type="InterPro" id="IPR001764">
    <property type="entry name" value="Glyco_hydro_3_N"/>
</dbReference>
<dbReference type="InterPro" id="IPR037524">
    <property type="entry name" value="PA14/GLEYA"/>
</dbReference>
<dbReference type="STRING" id="1432307.W9CQ91"/>
<feature type="domain" description="PA14" evidence="11">
    <location>
        <begin position="396"/>
        <end position="556"/>
    </location>
</feature>
<evidence type="ECO:0000259" key="11">
    <source>
        <dbReference type="PROSITE" id="PS51820"/>
    </source>
</evidence>
<dbReference type="InterPro" id="IPR011658">
    <property type="entry name" value="PA14_dom"/>
</dbReference>
<keyword evidence="9 10" id="KW-0624">Polysaccharide degradation</keyword>